<dbReference type="Proteomes" id="UP000308430">
    <property type="component" value="Unassembled WGS sequence"/>
</dbReference>
<keyword evidence="2" id="KW-1185">Reference proteome</keyword>
<accession>A0A4S4B478</accession>
<name>A0A4S4B478_9RHOO</name>
<sequence>MQIFGRLTVDSIEGSKAHCTCACGTKRIVSIYSLRSGNTRSCGCLARERTASMGRGNKTHGMKKTRTYKAWESMRRRCFNPRAVNFENYGGRGITVCAAWARFENFLADMGECPDGLTLERNDTNGNYEPSNCRWATPVEQTRNRRITATLEIEGRTRVLGEVCAERGVSAHLVHCRLRSGWPVNDRLFMPSLRAGRGA</sequence>
<dbReference type="AlphaFoldDB" id="A0A4S4B478"/>
<dbReference type="RefSeq" id="WP_136346916.1">
    <property type="nucleotide sequence ID" value="NZ_SSOC01000001.1"/>
</dbReference>
<dbReference type="EMBL" id="SSOC01000001">
    <property type="protein sequence ID" value="THF67510.1"/>
    <property type="molecule type" value="Genomic_DNA"/>
</dbReference>
<evidence type="ECO:0008006" key="3">
    <source>
        <dbReference type="Google" id="ProtNLM"/>
    </source>
</evidence>
<gene>
    <name evidence="1" type="ORF">E6C76_03885</name>
</gene>
<evidence type="ECO:0000313" key="2">
    <source>
        <dbReference type="Proteomes" id="UP000308430"/>
    </source>
</evidence>
<dbReference type="OrthoDB" id="552713at2"/>
<proteinExistence type="predicted"/>
<protein>
    <recommendedName>
        <fullName evidence="3">HNH endonuclease</fullName>
    </recommendedName>
</protein>
<reference evidence="1 2" key="1">
    <citation type="submission" date="2019-04" db="EMBL/GenBank/DDBJ databases">
        <title>Azoarcus nasutitermitis sp. nov. isolated from termite nest.</title>
        <authorList>
            <person name="Lin S.-Y."/>
            <person name="Hameed A."/>
            <person name="Hsu Y.-H."/>
            <person name="Young C.-C."/>
        </authorList>
    </citation>
    <scope>NUCLEOTIDE SEQUENCE [LARGE SCALE GENOMIC DNA]</scope>
    <source>
        <strain evidence="1 2">CC-YHH838</strain>
    </source>
</reference>
<organism evidence="1 2">
    <name type="scientific">Pseudothauera nasutitermitis</name>
    <dbReference type="NCBI Taxonomy" id="2565930"/>
    <lineage>
        <taxon>Bacteria</taxon>
        <taxon>Pseudomonadati</taxon>
        <taxon>Pseudomonadota</taxon>
        <taxon>Betaproteobacteria</taxon>
        <taxon>Rhodocyclales</taxon>
        <taxon>Zoogloeaceae</taxon>
        <taxon>Pseudothauera</taxon>
    </lineage>
</organism>
<evidence type="ECO:0000313" key="1">
    <source>
        <dbReference type="EMBL" id="THF67510.1"/>
    </source>
</evidence>
<comment type="caution">
    <text evidence="1">The sequence shown here is derived from an EMBL/GenBank/DDBJ whole genome shotgun (WGS) entry which is preliminary data.</text>
</comment>